<dbReference type="Proteomes" id="UP000815677">
    <property type="component" value="Unassembled WGS sequence"/>
</dbReference>
<organism evidence="2 3">
    <name type="scientific">Mycena chlorophos</name>
    <name type="common">Agaric fungus</name>
    <name type="synonym">Agaricus chlorophos</name>
    <dbReference type="NCBI Taxonomy" id="658473"/>
    <lineage>
        <taxon>Eukaryota</taxon>
        <taxon>Fungi</taxon>
        <taxon>Dikarya</taxon>
        <taxon>Basidiomycota</taxon>
        <taxon>Agaricomycotina</taxon>
        <taxon>Agaricomycetes</taxon>
        <taxon>Agaricomycetidae</taxon>
        <taxon>Agaricales</taxon>
        <taxon>Marasmiineae</taxon>
        <taxon>Mycenaceae</taxon>
        <taxon>Mycena</taxon>
    </lineage>
</organism>
<evidence type="ECO:0000313" key="2">
    <source>
        <dbReference type="EMBL" id="GAT53650.1"/>
    </source>
</evidence>
<name>A0ABQ0LRF4_MYCCL</name>
<evidence type="ECO:0000256" key="1">
    <source>
        <dbReference type="SAM" id="MobiDB-lite"/>
    </source>
</evidence>
<dbReference type="EMBL" id="DF848432">
    <property type="protein sequence ID" value="GAT53650.1"/>
    <property type="molecule type" value="Genomic_DNA"/>
</dbReference>
<feature type="compositionally biased region" description="Low complexity" evidence="1">
    <location>
        <begin position="574"/>
        <end position="596"/>
    </location>
</feature>
<accession>A0ABQ0LRF4</accession>
<feature type="compositionally biased region" description="Acidic residues" evidence="1">
    <location>
        <begin position="597"/>
        <end position="611"/>
    </location>
</feature>
<keyword evidence="3" id="KW-1185">Reference proteome</keyword>
<gene>
    <name evidence="2" type="ORF">MCHLO_10586</name>
</gene>
<feature type="region of interest" description="Disordered" evidence="1">
    <location>
        <begin position="544"/>
        <end position="611"/>
    </location>
</feature>
<evidence type="ECO:0000313" key="3">
    <source>
        <dbReference type="Proteomes" id="UP000815677"/>
    </source>
</evidence>
<reference evidence="2" key="1">
    <citation type="submission" date="2014-09" db="EMBL/GenBank/DDBJ databases">
        <title>Genome sequence of the luminous mushroom Mycena chlorophos for searching fungal bioluminescence genes.</title>
        <authorList>
            <person name="Tanaka Y."/>
            <person name="Kasuga D."/>
            <person name="Oba Y."/>
            <person name="Hase S."/>
            <person name="Sato K."/>
            <person name="Oba Y."/>
            <person name="Sakakibara Y."/>
        </authorList>
    </citation>
    <scope>NUCLEOTIDE SEQUENCE</scope>
</reference>
<protein>
    <submittedName>
        <fullName evidence="2">Uncharacterized protein</fullName>
    </submittedName>
</protein>
<sequence>MAAPPNDHVLVLQPAVSALVHACQQPDNDSRTLLASLRAVIDASGPDAKARSIELVGVEGCAMLVEKLPWELVVLFYCKMTRPISVQQLFRLLRELRVDEDWVREQERLALQSLAAVQAEDIPRLLQLLEASGEEGFVQSILPQLASKNPSQYFWRVSAWKPLTNDTDKLLHIFMKMRHAARTRSAPEATSQYYYPLAEYIMGLGQEPSLSDSKLPRESLQYFLLDVLDSLLVEEPVGPCFTVTGGFIHRWREGHPTGGSSRWAPVESRKSDACPFNDENIAKILRVAAALGGVHFLQYSPGLSVDALKKHDRSVVKDFARAVARDTKPEHVDDPAYAAYDSVVSALLGVHPPAESDPDPALMDFFQLALQLGAHTAFKDSQLLRPYRPSPLDEAFKAFARFVLTSFADELYRFRTDTFSILDKFHCEARNECRHGCPGLREWLIAGRPEIHREMRKKDSRKHLEEKLEELSRAGIPLTWTTADYSSPHTLVITKTKHDTWRLYDAIPRANRFLSAVGNVEEQKRVFDGDYEFVREEVDMARWPGMQDTTPESRKRRASTQLVAPVLQRARNASSSGSSDSDSSSSTSDSSSSTSDSDSDSYSDSDSSDSE</sequence>
<proteinExistence type="predicted"/>